<accession>A0A8B6M8G8</accession>
<keyword evidence="3" id="KW-1185">Reference proteome</keyword>
<protein>
    <submittedName>
        <fullName evidence="2">Uncharacterized protein</fullName>
    </submittedName>
</protein>
<gene>
    <name evidence="2" type="ORF">MPC4_350029</name>
</gene>
<keyword evidence="1" id="KW-0812">Transmembrane</keyword>
<evidence type="ECO:0000256" key="1">
    <source>
        <dbReference type="SAM" id="Phobius"/>
    </source>
</evidence>
<dbReference type="RefSeq" id="WP_244629033.1">
    <property type="nucleotide sequence ID" value="NZ_CABFMQ020000093.1"/>
</dbReference>
<proteinExistence type="predicted"/>
<keyword evidence="1" id="KW-0472">Membrane</keyword>
<reference evidence="2 3" key="1">
    <citation type="submission" date="2019-05" db="EMBL/GenBank/DDBJ databases">
        <authorList>
            <person name="Farhan Ul Haque M."/>
        </authorList>
    </citation>
    <scope>NUCLEOTIDE SEQUENCE [LARGE SCALE GENOMIC DNA]</scope>
    <source>
        <strain evidence="2">2</strain>
    </source>
</reference>
<sequence length="59" mass="6449">MGQAIKLPRHVWRMPPLEQHAPTNLSRASRIWMAVLQGCLVLAGGLVLIRIVALTIGHG</sequence>
<evidence type="ECO:0000313" key="3">
    <source>
        <dbReference type="Proteomes" id="UP000485880"/>
    </source>
</evidence>
<evidence type="ECO:0000313" key="2">
    <source>
        <dbReference type="EMBL" id="VTZ51323.1"/>
    </source>
</evidence>
<name>A0A8B6M8G8_METTU</name>
<organism evidence="2 3">
    <name type="scientific">Methylocella tundrae</name>
    <dbReference type="NCBI Taxonomy" id="227605"/>
    <lineage>
        <taxon>Bacteria</taxon>
        <taxon>Pseudomonadati</taxon>
        <taxon>Pseudomonadota</taxon>
        <taxon>Alphaproteobacteria</taxon>
        <taxon>Hyphomicrobiales</taxon>
        <taxon>Beijerinckiaceae</taxon>
        <taxon>Methylocella</taxon>
    </lineage>
</organism>
<comment type="caution">
    <text evidence="2">The sequence shown here is derived from an EMBL/GenBank/DDBJ whole genome shotgun (WGS) entry which is preliminary data.</text>
</comment>
<keyword evidence="1" id="KW-1133">Transmembrane helix</keyword>
<dbReference type="Proteomes" id="UP000485880">
    <property type="component" value="Unassembled WGS sequence"/>
</dbReference>
<dbReference type="AlphaFoldDB" id="A0A8B6M8G8"/>
<feature type="transmembrane region" description="Helical" evidence="1">
    <location>
        <begin position="31"/>
        <end position="53"/>
    </location>
</feature>
<dbReference type="EMBL" id="CABFMQ020000093">
    <property type="protein sequence ID" value="VTZ51323.1"/>
    <property type="molecule type" value="Genomic_DNA"/>
</dbReference>